<dbReference type="RefSeq" id="WP_020425487.1">
    <property type="nucleotide sequence ID" value="NZ_JAACYR010000059.1"/>
</dbReference>
<evidence type="ECO:0000313" key="5">
    <source>
        <dbReference type="Proteomes" id="UP000092668"/>
    </source>
</evidence>
<dbReference type="PANTHER" id="PTHR43639">
    <property type="entry name" value="OXIDOREDUCTASE, SHORT-CHAIN DEHYDROGENASE/REDUCTASE FAMILY (AFU_ORTHOLOGUE AFUA_5G02870)"/>
    <property type="match status" value="1"/>
</dbReference>
<dbReference type="InterPro" id="IPR002347">
    <property type="entry name" value="SDR_fam"/>
</dbReference>
<proteinExistence type="inferred from homology"/>
<dbReference type="EMBL" id="JAACYR010000059">
    <property type="protein sequence ID" value="NDJ90693.1"/>
    <property type="molecule type" value="Genomic_DNA"/>
</dbReference>
<dbReference type="InterPro" id="IPR036291">
    <property type="entry name" value="NAD(P)-bd_dom_sf"/>
</dbReference>
<organism evidence="4 5">
    <name type="scientific">Mycolicibacter kumamotonensis</name>
    <dbReference type="NCBI Taxonomy" id="354243"/>
    <lineage>
        <taxon>Bacteria</taxon>
        <taxon>Bacillati</taxon>
        <taxon>Actinomycetota</taxon>
        <taxon>Actinomycetes</taxon>
        <taxon>Mycobacteriales</taxon>
        <taxon>Mycobacteriaceae</taxon>
        <taxon>Mycolicibacter</taxon>
    </lineage>
</organism>
<keyword evidence="5" id="KW-1185">Reference proteome</keyword>
<dbReference type="FunFam" id="3.40.50.720:FF:000084">
    <property type="entry name" value="Short-chain dehydrogenase reductase"/>
    <property type="match status" value="1"/>
</dbReference>
<dbReference type="SUPFAM" id="SSF51735">
    <property type="entry name" value="NAD(P)-binding Rossmann-fold domains"/>
    <property type="match status" value="1"/>
</dbReference>
<dbReference type="STRING" id="354243.BST28_11340"/>
<dbReference type="Pfam" id="PF13561">
    <property type="entry name" value="adh_short_C2"/>
    <property type="match status" value="1"/>
</dbReference>
<dbReference type="Proteomes" id="UP000466523">
    <property type="component" value="Unassembled WGS sequence"/>
</dbReference>
<dbReference type="PATRIC" id="fig|354243.3.peg.3797"/>
<dbReference type="EMBL" id="LFOE01000034">
    <property type="protein sequence ID" value="OBY30289.1"/>
    <property type="molecule type" value="Genomic_DNA"/>
</dbReference>
<comment type="caution">
    <text evidence="4">The sequence shown here is derived from an EMBL/GenBank/DDBJ whole genome shotgun (WGS) entry which is preliminary data.</text>
</comment>
<dbReference type="GO" id="GO:0016491">
    <property type="term" value="F:oxidoreductase activity"/>
    <property type="evidence" value="ECO:0007669"/>
    <property type="project" value="UniProtKB-KW"/>
</dbReference>
<dbReference type="CDD" id="cd05233">
    <property type="entry name" value="SDR_c"/>
    <property type="match status" value="1"/>
</dbReference>
<keyword evidence="2" id="KW-0560">Oxidoreductase</keyword>
<evidence type="ECO:0000256" key="1">
    <source>
        <dbReference type="ARBA" id="ARBA00006484"/>
    </source>
</evidence>
<evidence type="ECO:0000313" key="6">
    <source>
        <dbReference type="Proteomes" id="UP000466523"/>
    </source>
</evidence>
<protein>
    <submittedName>
        <fullName evidence="3 4">Oxidoreductase</fullName>
    </submittedName>
</protein>
<dbReference type="PANTHER" id="PTHR43639:SF1">
    <property type="entry name" value="SHORT-CHAIN DEHYDROGENASE_REDUCTASE FAMILY PROTEIN"/>
    <property type="match status" value="1"/>
</dbReference>
<dbReference type="PRINTS" id="PR00081">
    <property type="entry name" value="GDHRDH"/>
</dbReference>
<dbReference type="Proteomes" id="UP000092668">
    <property type="component" value="Unassembled WGS sequence"/>
</dbReference>
<dbReference type="PRINTS" id="PR00080">
    <property type="entry name" value="SDRFAMILY"/>
</dbReference>
<evidence type="ECO:0000313" key="4">
    <source>
        <dbReference type="EMBL" id="OBY30289.1"/>
    </source>
</evidence>
<reference evidence="4 5" key="1">
    <citation type="submission" date="2015-06" db="EMBL/GenBank/DDBJ databases">
        <title>Genome sequence of Mycobacterium kumamotonense strain Roo.</title>
        <authorList>
            <person name="Greninger A.L."/>
            <person name="Cunningham G."/>
            <person name="Miller S."/>
        </authorList>
    </citation>
    <scope>NUCLEOTIDE SEQUENCE [LARGE SCALE GENOMIC DNA]</scope>
    <source>
        <strain evidence="4 5">Roo</strain>
    </source>
</reference>
<evidence type="ECO:0000256" key="2">
    <source>
        <dbReference type="ARBA" id="ARBA00023002"/>
    </source>
</evidence>
<dbReference type="OrthoDB" id="3542748at2"/>
<sequence>MRARVALVTGAARGQGRAIVERLRADGFAVAACDGDEAELAAALAEGPTGADDAVIGIPLDVTSPTQWDAAVAATVARFGALSTLINNAGTLHRAAIADETPAGFESAWRVNCLGPFLGIRAALTHLRDAAGAGGAAVVNTCSTGAIRPFPQHSAYGSSKWALRGLTQTVAAELAPAGIRVNAVFPGPIATPMLDDATQQRLAAVAMTGRIGRPGEVADAVAFLVSDAASFITGAELVVDGGQCLQIR</sequence>
<dbReference type="PROSITE" id="PS00061">
    <property type="entry name" value="ADH_SHORT"/>
    <property type="match status" value="1"/>
</dbReference>
<name>A0A1B8SC29_9MYCO</name>
<dbReference type="AlphaFoldDB" id="A0A1B8SC29"/>
<dbReference type="Gene3D" id="3.40.50.720">
    <property type="entry name" value="NAD(P)-binding Rossmann-like Domain"/>
    <property type="match status" value="1"/>
</dbReference>
<accession>A0A1B8SC29</accession>
<reference evidence="3 6" key="2">
    <citation type="submission" date="2020-01" db="EMBL/GenBank/DDBJ databases">
        <authorList>
            <person name="Sanchez-Estrada R."/>
            <person name="Gonzalez-Y-Merchand J.A."/>
            <person name="Rivera-Gutierrez S."/>
        </authorList>
    </citation>
    <scope>NUCLEOTIDE SEQUENCE [LARGE SCALE GENOMIC DNA]</scope>
    <source>
        <strain evidence="3 6">CST 7247</strain>
    </source>
</reference>
<comment type="similarity">
    <text evidence="1">Belongs to the short-chain dehydrogenases/reductases (SDR) family.</text>
</comment>
<evidence type="ECO:0000313" key="3">
    <source>
        <dbReference type="EMBL" id="NDJ90693.1"/>
    </source>
</evidence>
<gene>
    <name evidence="4" type="ORF">ACT18_18365</name>
    <name evidence="3" type="ORF">GWR20_16290</name>
</gene>
<dbReference type="InterPro" id="IPR020904">
    <property type="entry name" value="Sc_DH/Rdtase_CS"/>
</dbReference>